<dbReference type="InterPro" id="IPR036249">
    <property type="entry name" value="Thioredoxin-like_sf"/>
</dbReference>
<protein>
    <recommendedName>
        <fullName evidence="2">GST N-terminal domain-containing protein</fullName>
    </recommendedName>
</protein>
<comment type="caution">
    <text evidence="3">The sequence shown here is derived from an EMBL/GenBank/DDBJ whole genome shotgun (WGS) entry which is preliminary data.</text>
</comment>
<keyword evidence="4" id="KW-1185">Reference proteome</keyword>
<dbReference type="SUPFAM" id="SSF47616">
    <property type="entry name" value="GST C-terminal domain-like"/>
    <property type="match status" value="1"/>
</dbReference>
<accession>A0A2G8RM70</accession>
<dbReference type="Gene3D" id="1.20.1050.10">
    <property type="match status" value="1"/>
</dbReference>
<evidence type="ECO:0000313" key="4">
    <source>
        <dbReference type="Proteomes" id="UP000230002"/>
    </source>
</evidence>
<dbReference type="EMBL" id="AYKW01000069">
    <property type="protein sequence ID" value="PIL22614.1"/>
    <property type="molecule type" value="Genomic_DNA"/>
</dbReference>
<dbReference type="OrthoDB" id="4951845at2759"/>
<feature type="domain" description="GST N-terminal" evidence="2">
    <location>
        <begin position="14"/>
        <end position="105"/>
    </location>
</feature>
<dbReference type="Proteomes" id="UP000230002">
    <property type="component" value="Unassembled WGS sequence"/>
</dbReference>
<dbReference type="InterPro" id="IPR036282">
    <property type="entry name" value="Glutathione-S-Trfase_C_sf"/>
</dbReference>
<dbReference type="PANTHER" id="PTHR44051">
    <property type="entry name" value="GLUTATHIONE S-TRANSFERASE-RELATED"/>
    <property type="match status" value="1"/>
</dbReference>
<name>A0A2G8RM70_9APHY</name>
<sequence>MVEPIVLYEIPGTPSATAPTGSWNPNCWKTRYTLNIKALPYRTVWVEYPDIETLYKKVGAEAVEKKADGSPYYTLPAIYDPNTKKFVAESAAIARYLDKAYPESHTIIPQDTDALHAAFAVAYLKVLYGGDHLRSLTMSASQAALRPPSAEYFLKTREAMYGSFDEFAPKGSEKRGKHWEGLREIYRTLAGWLEADGRKDRLFFMGERISFADVSVAGFLWWIRRMFGEESDEWKEITGWDEGRWKRFMDAFAEYEAVDVGSDVEL</sequence>
<proteinExistence type="inferred from homology"/>
<dbReference type="PANTHER" id="PTHR44051:SF8">
    <property type="entry name" value="GLUTATHIONE S-TRANSFERASE GSTA"/>
    <property type="match status" value="1"/>
</dbReference>
<dbReference type="Pfam" id="PF22041">
    <property type="entry name" value="GST_C_7"/>
    <property type="match status" value="1"/>
</dbReference>
<evidence type="ECO:0000313" key="3">
    <source>
        <dbReference type="EMBL" id="PIL22614.1"/>
    </source>
</evidence>
<gene>
    <name evidence="3" type="ORF">GSI_15304</name>
</gene>
<comment type="similarity">
    <text evidence="1">Belongs to the GST superfamily.</text>
</comment>
<organism evidence="3 4">
    <name type="scientific">Ganoderma sinense ZZ0214-1</name>
    <dbReference type="NCBI Taxonomy" id="1077348"/>
    <lineage>
        <taxon>Eukaryota</taxon>
        <taxon>Fungi</taxon>
        <taxon>Dikarya</taxon>
        <taxon>Basidiomycota</taxon>
        <taxon>Agaricomycotina</taxon>
        <taxon>Agaricomycetes</taxon>
        <taxon>Polyporales</taxon>
        <taxon>Polyporaceae</taxon>
        <taxon>Ganoderma</taxon>
    </lineage>
</organism>
<dbReference type="PROSITE" id="PS50404">
    <property type="entry name" value="GST_NTER"/>
    <property type="match status" value="1"/>
</dbReference>
<evidence type="ECO:0000259" key="2">
    <source>
        <dbReference type="PROSITE" id="PS50404"/>
    </source>
</evidence>
<reference evidence="3 4" key="1">
    <citation type="journal article" date="2015" name="Sci. Rep.">
        <title>Chromosome-level genome map provides insights into diverse defense mechanisms in the medicinal fungus Ganoderma sinense.</title>
        <authorList>
            <person name="Zhu Y."/>
            <person name="Xu J."/>
            <person name="Sun C."/>
            <person name="Zhou S."/>
            <person name="Xu H."/>
            <person name="Nelson D.R."/>
            <person name="Qian J."/>
            <person name="Song J."/>
            <person name="Luo H."/>
            <person name="Xiang L."/>
            <person name="Li Y."/>
            <person name="Xu Z."/>
            <person name="Ji A."/>
            <person name="Wang L."/>
            <person name="Lu S."/>
            <person name="Hayward A."/>
            <person name="Sun W."/>
            <person name="Li X."/>
            <person name="Schwartz D.C."/>
            <person name="Wang Y."/>
            <person name="Chen S."/>
        </authorList>
    </citation>
    <scope>NUCLEOTIDE SEQUENCE [LARGE SCALE GENOMIC DNA]</scope>
    <source>
        <strain evidence="3 4">ZZ0214-1</strain>
    </source>
</reference>
<dbReference type="SUPFAM" id="SSF52833">
    <property type="entry name" value="Thioredoxin-like"/>
    <property type="match status" value="1"/>
</dbReference>
<evidence type="ECO:0000256" key="1">
    <source>
        <dbReference type="ARBA" id="ARBA00007409"/>
    </source>
</evidence>
<dbReference type="Gene3D" id="3.40.30.10">
    <property type="entry name" value="Glutaredoxin"/>
    <property type="match status" value="1"/>
</dbReference>
<dbReference type="InterPro" id="IPR004045">
    <property type="entry name" value="Glutathione_S-Trfase_N"/>
</dbReference>
<dbReference type="Pfam" id="PF13409">
    <property type="entry name" value="GST_N_2"/>
    <property type="match status" value="1"/>
</dbReference>
<dbReference type="InterPro" id="IPR054416">
    <property type="entry name" value="GST_UstS-like_C"/>
</dbReference>
<dbReference type="STRING" id="1077348.A0A2G8RM70"/>
<dbReference type="AlphaFoldDB" id="A0A2G8RM70"/>